<dbReference type="PANTHER" id="PTHR12966:SF0">
    <property type="entry name" value="NADH DEHYDROGENASE [UBIQUINONE] 1 ALPHA SUBCOMPLEX SUBUNIT 13"/>
    <property type="match status" value="1"/>
</dbReference>
<comment type="subunit">
    <text evidence="13">Complex I is composed of 45 different subunits. Interacts with CARD15, but not with CARD4. Interacts with STAT3, but not with STAT1, STAT2 and STAT5A. Interacts with OLFM4.</text>
</comment>
<proteinExistence type="inferred from homology"/>
<name>A0ABD2PUB7_9PLAT</name>
<dbReference type="InterPro" id="IPR009346">
    <property type="entry name" value="GRIM-19"/>
</dbReference>
<dbReference type="EMBL" id="JBJKFK010002471">
    <property type="protein sequence ID" value="KAL3311063.1"/>
    <property type="molecule type" value="Genomic_DNA"/>
</dbReference>
<evidence type="ECO:0000256" key="10">
    <source>
        <dbReference type="ARBA" id="ARBA00023128"/>
    </source>
</evidence>
<gene>
    <name evidence="15" type="primary">NDUFA13</name>
    <name evidence="15" type="ORF">Ciccas_010363</name>
</gene>
<evidence type="ECO:0000256" key="11">
    <source>
        <dbReference type="ARBA" id="ARBA00023136"/>
    </source>
</evidence>
<evidence type="ECO:0000256" key="2">
    <source>
        <dbReference type="ARBA" id="ARBA00007312"/>
    </source>
</evidence>
<comment type="similarity">
    <text evidence="2 14">Belongs to the complex I NDUFA13 subunit family.</text>
</comment>
<keyword evidence="16" id="KW-1185">Reference proteome</keyword>
<evidence type="ECO:0000256" key="4">
    <source>
        <dbReference type="ARBA" id="ARBA00022448"/>
    </source>
</evidence>
<dbReference type="Proteomes" id="UP001626550">
    <property type="component" value="Unassembled WGS sequence"/>
</dbReference>
<evidence type="ECO:0000256" key="9">
    <source>
        <dbReference type="ARBA" id="ARBA00022989"/>
    </source>
</evidence>
<comment type="function">
    <text evidence="14">Complex I functions in the transfer of electrons from NADH to the respiratory chain. Accessory subunit of the mitochondrial membrane respiratory chain NADH dehydrogenase (Complex I), that is believed not to be involved in catalysis.</text>
</comment>
<dbReference type="AlphaFoldDB" id="A0ABD2PUB7"/>
<keyword evidence="10 14" id="KW-0496">Mitochondrion</keyword>
<evidence type="ECO:0000256" key="12">
    <source>
        <dbReference type="ARBA" id="ARBA00045908"/>
    </source>
</evidence>
<keyword evidence="11 14" id="KW-0472">Membrane</keyword>
<evidence type="ECO:0000313" key="15">
    <source>
        <dbReference type="EMBL" id="KAL3311063.1"/>
    </source>
</evidence>
<evidence type="ECO:0000256" key="13">
    <source>
        <dbReference type="ARBA" id="ARBA00046797"/>
    </source>
</evidence>
<keyword evidence="8 14" id="KW-0249">Electron transport</keyword>
<organism evidence="15 16">
    <name type="scientific">Cichlidogyrus casuarinus</name>
    <dbReference type="NCBI Taxonomy" id="1844966"/>
    <lineage>
        <taxon>Eukaryota</taxon>
        <taxon>Metazoa</taxon>
        <taxon>Spiralia</taxon>
        <taxon>Lophotrochozoa</taxon>
        <taxon>Platyhelminthes</taxon>
        <taxon>Monogenea</taxon>
        <taxon>Monopisthocotylea</taxon>
        <taxon>Dactylogyridea</taxon>
        <taxon>Ancyrocephalidae</taxon>
        <taxon>Cichlidogyrus</taxon>
    </lineage>
</organism>
<keyword evidence="5 14" id="KW-0679">Respiratory chain</keyword>
<comment type="subcellular location">
    <subcellularLocation>
        <location evidence="1 14">Mitochondrion inner membrane</location>
        <topology evidence="1 14">Single-pass membrane protein</topology>
        <orientation evidence="1 14">Matrix side</orientation>
    </subcellularLocation>
</comment>
<comment type="caution">
    <text evidence="15">The sequence shown here is derived from an EMBL/GenBank/DDBJ whole genome shotgun (WGS) entry which is preliminary data.</text>
</comment>
<evidence type="ECO:0000256" key="3">
    <source>
        <dbReference type="ARBA" id="ARBA00018192"/>
    </source>
</evidence>
<dbReference type="PANTHER" id="PTHR12966">
    <property type="entry name" value="NADH DEHYDROGENASE UBIQUINONE 1 ALPHA SUBCOMPLEX SUBUNIT 13"/>
    <property type="match status" value="1"/>
</dbReference>
<evidence type="ECO:0000313" key="16">
    <source>
        <dbReference type="Proteomes" id="UP001626550"/>
    </source>
</evidence>
<evidence type="ECO:0000256" key="5">
    <source>
        <dbReference type="ARBA" id="ARBA00022660"/>
    </source>
</evidence>
<evidence type="ECO:0000256" key="14">
    <source>
        <dbReference type="RuleBase" id="RU368034"/>
    </source>
</evidence>
<keyword evidence="9 14" id="KW-1133">Transmembrane helix</keyword>
<keyword evidence="6 14" id="KW-0812">Transmembrane</keyword>
<evidence type="ECO:0000256" key="8">
    <source>
        <dbReference type="ARBA" id="ARBA00022982"/>
    </source>
</evidence>
<sequence length="148" mass="17550">MVGFKQDMPPSGGYNPINVFPKKKSLIKHAIWILPSMWAITYGGIAYARYDKEKAFTKRREDEENRIALTPFLLAEQQRMHLKQLVKNRDYEKELMKDVPGWELGKWFDKPVYNNPRNLWLEANIHEFYSQSTLKNKNERAAVFIPYL</sequence>
<dbReference type="GO" id="GO:0005743">
    <property type="term" value="C:mitochondrial inner membrane"/>
    <property type="evidence" value="ECO:0007669"/>
    <property type="project" value="UniProtKB-SubCell"/>
</dbReference>
<evidence type="ECO:0000256" key="1">
    <source>
        <dbReference type="ARBA" id="ARBA00004298"/>
    </source>
</evidence>
<protein>
    <recommendedName>
        <fullName evidence="3 14">NADH dehydrogenase [ubiquinone] 1 alpha subcomplex subunit 13</fullName>
    </recommendedName>
</protein>
<comment type="function">
    <text evidence="12">Accessory subunit of the mitochondrial membrane respiratory chain NADH dehydrogenase (Complex I), that is believed not to be involved in catalysis. Complex I functions in the transfer of electrons from NADH to the respiratory chain. The immediate electron acceptor for the enzyme is believed to be ubiquinone. Involved in the interferon/all-trans-retinoic acid (IFN/RA) induced cell death. This apoptotic activity is inhibited by interaction with viral IRF1. Prevents the transactivation of STAT3 target genes. May play a role in CARD15-mediated innate mucosal responses and serve to regulate intestinal epithelial cell responses to microbes.</text>
</comment>
<evidence type="ECO:0000256" key="6">
    <source>
        <dbReference type="ARBA" id="ARBA00022692"/>
    </source>
</evidence>
<dbReference type="Pfam" id="PF06212">
    <property type="entry name" value="GRIM-19"/>
    <property type="match status" value="1"/>
</dbReference>
<evidence type="ECO:0000256" key="7">
    <source>
        <dbReference type="ARBA" id="ARBA00022792"/>
    </source>
</evidence>
<keyword evidence="4 14" id="KW-0813">Transport</keyword>
<accession>A0ABD2PUB7</accession>
<reference evidence="15 16" key="1">
    <citation type="submission" date="2024-11" db="EMBL/GenBank/DDBJ databases">
        <title>Adaptive evolution of stress response genes in parasites aligns with host niche diversity.</title>
        <authorList>
            <person name="Hahn C."/>
            <person name="Resl P."/>
        </authorList>
    </citation>
    <scope>NUCLEOTIDE SEQUENCE [LARGE SCALE GENOMIC DNA]</scope>
    <source>
        <strain evidence="15">EGGRZ-B1_66</strain>
        <tissue evidence="15">Body</tissue>
    </source>
</reference>
<feature type="transmembrane region" description="Helical" evidence="14">
    <location>
        <begin position="30"/>
        <end position="50"/>
    </location>
</feature>
<dbReference type="GO" id="GO:0045271">
    <property type="term" value="C:respiratory chain complex I"/>
    <property type="evidence" value="ECO:0007669"/>
    <property type="project" value="UniProtKB-UniRule"/>
</dbReference>
<keyword evidence="7 14" id="KW-0999">Mitochondrion inner membrane</keyword>